<evidence type="ECO:0000313" key="2">
    <source>
        <dbReference type="EMBL" id="PWU68449.1"/>
    </source>
</evidence>
<dbReference type="OrthoDB" id="1707123at2"/>
<reference evidence="2 3" key="1">
    <citation type="submission" date="2018-05" db="EMBL/GenBank/DDBJ databases">
        <title>Genomic analysis of Gracilibacillus dipsosauri DD1 reveals novel features of a salt-tolerant amylase.</title>
        <authorList>
            <person name="Deutch C.E."/>
            <person name="Yang S."/>
        </authorList>
    </citation>
    <scope>NUCLEOTIDE SEQUENCE [LARGE SCALE GENOMIC DNA]</scope>
    <source>
        <strain evidence="2 3">DD1</strain>
    </source>
</reference>
<keyword evidence="3" id="KW-1185">Reference proteome</keyword>
<dbReference type="Proteomes" id="UP000245624">
    <property type="component" value="Unassembled WGS sequence"/>
</dbReference>
<evidence type="ECO:0000313" key="3">
    <source>
        <dbReference type="Proteomes" id="UP000245624"/>
    </source>
</evidence>
<sequence>MRKWRVGSISMGLSLIALGVTLFLSQLYNWEVTTFILSWIPILLIILGIEILIYLLLSKQEQPIVRYDVFSILFILFIGVLTLGIYFVTSTGLVTTVKEYVDTEEVNGMLPEVNQKLSKDIKKVVIDANNNGIELEANETDEVNIFGSFRSNYETKLSQDDYISINKVGDTLYIEILSPPSKNRMNHHFVNYDATISIPGNRKVEARTYLHEVNLDLAKLKADWYIANADIALLSDGEDANVKVTTDQPYDETKSTEGEDLKKKTYGDGTHSLYFQHVNSIKAVP</sequence>
<gene>
    <name evidence="2" type="ORF">DLJ74_08365</name>
</gene>
<comment type="caution">
    <text evidence="2">The sequence shown here is derived from an EMBL/GenBank/DDBJ whole genome shotgun (WGS) entry which is preliminary data.</text>
</comment>
<dbReference type="EMBL" id="QGTD01000008">
    <property type="protein sequence ID" value="PWU68449.1"/>
    <property type="molecule type" value="Genomic_DNA"/>
</dbReference>
<feature type="transmembrane region" description="Helical" evidence="1">
    <location>
        <begin position="69"/>
        <end position="88"/>
    </location>
</feature>
<keyword evidence="1" id="KW-0812">Transmembrane</keyword>
<keyword evidence="1" id="KW-0472">Membrane</keyword>
<evidence type="ECO:0008006" key="4">
    <source>
        <dbReference type="Google" id="ProtNLM"/>
    </source>
</evidence>
<dbReference type="AlphaFoldDB" id="A0A317L3S1"/>
<evidence type="ECO:0000256" key="1">
    <source>
        <dbReference type="SAM" id="Phobius"/>
    </source>
</evidence>
<keyword evidence="1" id="KW-1133">Transmembrane helix</keyword>
<name>A0A317L3S1_9BACI</name>
<protein>
    <recommendedName>
        <fullName evidence="4">Exosporium protein E</fullName>
    </recommendedName>
</protein>
<feature type="transmembrane region" description="Helical" evidence="1">
    <location>
        <begin position="39"/>
        <end position="57"/>
    </location>
</feature>
<dbReference type="RefSeq" id="WP_109984129.1">
    <property type="nucleotide sequence ID" value="NZ_QGTD01000008.1"/>
</dbReference>
<proteinExistence type="predicted"/>
<accession>A0A317L3S1</accession>
<organism evidence="2 3">
    <name type="scientific">Gracilibacillus dipsosauri</name>
    <dbReference type="NCBI Taxonomy" id="178340"/>
    <lineage>
        <taxon>Bacteria</taxon>
        <taxon>Bacillati</taxon>
        <taxon>Bacillota</taxon>
        <taxon>Bacilli</taxon>
        <taxon>Bacillales</taxon>
        <taxon>Bacillaceae</taxon>
        <taxon>Gracilibacillus</taxon>
    </lineage>
</organism>